<protein>
    <submittedName>
        <fullName evidence="1">Uncharacterized protein</fullName>
    </submittedName>
</protein>
<dbReference type="Proteomes" id="UP001165960">
    <property type="component" value="Unassembled WGS sequence"/>
</dbReference>
<sequence length="193" mass="20909">MSGFCQNPNNCCSFFVIPCILDVPVTGLVGGVGNVTVLVRIDNSLPLETQAQGRDSNSEPEFLWATGPIDQEPAHPRFAEVELLQAKTPAKSQNQNTSTGSTMVVPKEEPLKLPNGDRKVASMNFMNLKYSWVTNQIQLPKENPGFGPNPVTTAKNQVTNLDVLTNENTQPKCHFAAPTPGPPGHPPTFSPIF</sequence>
<keyword evidence="2" id="KW-1185">Reference proteome</keyword>
<evidence type="ECO:0000313" key="1">
    <source>
        <dbReference type="EMBL" id="KAJ9054528.1"/>
    </source>
</evidence>
<comment type="caution">
    <text evidence="1">The sequence shown here is derived from an EMBL/GenBank/DDBJ whole genome shotgun (WGS) entry which is preliminary data.</text>
</comment>
<gene>
    <name evidence="1" type="ORF">DSO57_1013401</name>
</gene>
<dbReference type="EMBL" id="QTSX02006439">
    <property type="protein sequence ID" value="KAJ9054528.1"/>
    <property type="molecule type" value="Genomic_DNA"/>
</dbReference>
<accession>A0ACC2RWP0</accession>
<reference evidence="1" key="1">
    <citation type="submission" date="2022-04" db="EMBL/GenBank/DDBJ databases">
        <title>Genome of the entomopathogenic fungus Entomophthora muscae.</title>
        <authorList>
            <person name="Elya C."/>
            <person name="Lovett B.R."/>
            <person name="Lee E."/>
            <person name="Macias A.M."/>
            <person name="Hajek A.E."/>
            <person name="De Bivort B.L."/>
            <person name="Kasson M.T."/>
            <person name="De Fine Licht H.H."/>
            <person name="Stajich J.E."/>
        </authorList>
    </citation>
    <scope>NUCLEOTIDE SEQUENCE</scope>
    <source>
        <strain evidence="1">Berkeley</strain>
    </source>
</reference>
<name>A0ACC2RWP0_9FUNG</name>
<evidence type="ECO:0000313" key="2">
    <source>
        <dbReference type="Proteomes" id="UP001165960"/>
    </source>
</evidence>
<proteinExistence type="predicted"/>
<organism evidence="1 2">
    <name type="scientific">Entomophthora muscae</name>
    <dbReference type="NCBI Taxonomy" id="34485"/>
    <lineage>
        <taxon>Eukaryota</taxon>
        <taxon>Fungi</taxon>
        <taxon>Fungi incertae sedis</taxon>
        <taxon>Zoopagomycota</taxon>
        <taxon>Entomophthoromycotina</taxon>
        <taxon>Entomophthoromycetes</taxon>
        <taxon>Entomophthorales</taxon>
        <taxon>Entomophthoraceae</taxon>
        <taxon>Entomophthora</taxon>
    </lineage>
</organism>